<evidence type="ECO:0000256" key="1">
    <source>
        <dbReference type="ARBA" id="ARBA00022729"/>
    </source>
</evidence>
<organism evidence="8 9">
    <name type="scientific">Nematostella vectensis</name>
    <name type="common">Starlet sea anemone</name>
    <dbReference type="NCBI Taxonomy" id="45351"/>
    <lineage>
        <taxon>Eukaryota</taxon>
        <taxon>Metazoa</taxon>
        <taxon>Cnidaria</taxon>
        <taxon>Anthozoa</taxon>
        <taxon>Hexacorallia</taxon>
        <taxon>Actiniaria</taxon>
        <taxon>Edwardsiidae</taxon>
        <taxon>Nematostella</taxon>
    </lineage>
</organism>
<keyword evidence="9" id="KW-1185">Reference proteome</keyword>
<keyword evidence="1 6" id="KW-0732">Signal</keyword>
<evidence type="ECO:0000256" key="2">
    <source>
        <dbReference type="ARBA" id="ARBA00022737"/>
    </source>
</evidence>
<gene>
    <name evidence="8" type="ORF">NEMVEDRAFT_v1g231802</name>
</gene>
<evidence type="ECO:0000256" key="5">
    <source>
        <dbReference type="SAM" id="MobiDB-lite"/>
    </source>
</evidence>
<sequence length="172" mass="19265">MFSQGARRFTGGVLLAALLALITERSTAEPTCSVPMFRGAPANSTIQAAGTDVKLVCQVLDQKDVFTDYIWYKDGKKMSVSHSSRMRIKRLRYLKIKNLDKEDSGRYTCVAKRPCGEISANITLTVDCNPNLASRESNQSSPDVHGQQVETRKDPDSNACWKLPKTRLLRRR</sequence>
<evidence type="ECO:0000256" key="6">
    <source>
        <dbReference type="SAM" id="SignalP"/>
    </source>
</evidence>
<evidence type="ECO:0000256" key="3">
    <source>
        <dbReference type="ARBA" id="ARBA00023157"/>
    </source>
</evidence>
<dbReference type="InterPro" id="IPR013098">
    <property type="entry name" value="Ig_I-set"/>
</dbReference>
<feature type="domain" description="Ig-like" evidence="7">
    <location>
        <begin position="35"/>
        <end position="125"/>
    </location>
</feature>
<feature type="chain" id="PRO_5002711298" description="Ig-like domain-containing protein" evidence="6">
    <location>
        <begin position="29"/>
        <end position="172"/>
    </location>
</feature>
<dbReference type="InterPro" id="IPR003599">
    <property type="entry name" value="Ig_sub"/>
</dbReference>
<dbReference type="PANTHER" id="PTHR12231">
    <property type="entry name" value="CTX-RELATED TYPE I TRANSMEMBRANE PROTEIN"/>
    <property type="match status" value="1"/>
</dbReference>
<dbReference type="HOGENOM" id="CLU_1557119_0_0_1"/>
<evidence type="ECO:0000256" key="4">
    <source>
        <dbReference type="ARBA" id="ARBA00023319"/>
    </source>
</evidence>
<dbReference type="SMART" id="SM00409">
    <property type="entry name" value="IG"/>
    <property type="match status" value="1"/>
</dbReference>
<feature type="compositionally biased region" description="Polar residues" evidence="5">
    <location>
        <begin position="133"/>
        <end position="142"/>
    </location>
</feature>
<feature type="region of interest" description="Disordered" evidence="5">
    <location>
        <begin position="133"/>
        <end position="158"/>
    </location>
</feature>
<dbReference type="SUPFAM" id="SSF48726">
    <property type="entry name" value="Immunoglobulin"/>
    <property type="match status" value="1"/>
</dbReference>
<dbReference type="InterPro" id="IPR007110">
    <property type="entry name" value="Ig-like_dom"/>
</dbReference>
<dbReference type="AlphaFoldDB" id="A7RHA3"/>
<keyword evidence="4" id="KW-0393">Immunoglobulin domain</keyword>
<accession>A7RHA3</accession>
<dbReference type="SMART" id="SM00408">
    <property type="entry name" value="IGc2"/>
    <property type="match status" value="1"/>
</dbReference>
<dbReference type="InParanoid" id="A7RHA3"/>
<dbReference type="InterPro" id="IPR051170">
    <property type="entry name" value="Neural/epithelial_adhesion"/>
</dbReference>
<name>A7RHA3_NEMVE</name>
<dbReference type="EMBL" id="DS469510">
    <property type="protein sequence ID" value="EDO49190.1"/>
    <property type="molecule type" value="Genomic_DNA"/>
</dbReference>
<evidence type="ECO:0000259" key="7">
    <source>
        <dbReference type="PROSITE" id="PS50835"/>
    </source>
</evidence>
<keyword evidence="3" id="KW-1015">Disulfide bond</keyword>
<dbReference type="InterPro" id="IPR013783">
    <property type="entry name" value="Ig-like_fold"/>
</dbReference>
<keyword evidence="2" id="KW-0677">Repeat</keyword>
<dbReference type="FunFam" id="2.60.40.10:FF:000032">
    <property type="entry name" value="palladin isoform X1"/>
    <property type="match status" value="1"/>
</dbReference>
<proteinExistence type="predicted"/>
<reference evidence="8 9" key="1">
    <citation type="journal article" date="2007" name="Science">
        <title>Sea anemone genome reveals ancestral eumetazoan gene repertoire and genomic organization.</title>
        <authorList>
            <person name="Putnam N.H."/>
            <person name="Srivastava M."/>
            <person name="Hellsten U."/>
            <person name="Dirks B."/>
            <person name="Chapman J."/>
            <person name="Salamov A."/>
            <person name="Terry A."/>
            <person name="Shapiro H."/>
            <person name="Lindquist E."/>
            <person name="Kapitonov V.V."/>
            <person name="Jurka J."/>
            <person name="Genikhovich G."/>
            <person name="Grigoriev I.V."/>
            <person name="Lucas S.M."/>
            <person name="Steele R.E."/>
            <person name="Finnerty J.R."/>
            <person name="Technau U."/>
            <person name="Martindale M.Q."/>
            <person name="Rokhsar D.S."/>
        </authorList>
    </citation>
    <scope>NUCLEOTIDE SEQUENCE [LARGE SCALE GENOMIC DNA]</scope>
    <source>
        <strain evidence="9">CH2 X CH6</strain>
    </source>
</reference>
<protein>
    <recommendedName>
        <fullName evidence="7">Ig-like domain-containing protein</fullName>
    </recommendedName>
</protein>
<dbReference type="InterPro" id="IPR036179">
    <property type="entry name" value="Ig-like_dom_sf"/>
</dbReference>
<dbReference type="InterPro" id="IPR003598">
    <property type="entry name" value="Ig_sub2"/>
</dbReference>
<dbReference type="PANTHER" id="PTHR12231:SF253">
    <property type="entry name" value="DPR-INTERACTING PROTEIN ETA, ISOFORM B-RELATED"/>
    <property type="match status" value="1"/>
</dbReference>
<evidence type="ECO:0000313" key="8">
    <source>
        <dbReference type="EMBL" id="EDO49190.1"/>
    </source>
</evidence>
<dbReference type="PROSITE" id="PS50835">
    <property type="entry name" value="IG_LIKE"/>
    <property type="match status" value="1"/>
</dbReference>
<dbReference type="Gene3D" id="2.60.40.10">
    <property type="entry name" value="Immunoglobulins"/>
    <property type="match status" value="1"/>
</dbReference>
<evidence type="ECO:0000313" key="9">
    <source>
        <dbReference type="Proteomes" id="UP000001593"/>
    </source>
</evidence>
<dbReference type="Pfam" id="PF07679">
    <property type="entry name" value="I-set"/>
    <property type="match status" value="1"/>
</dbReference>
<dbReference type="Proteomes" id="UP000001593">
    <property type="component" value="Unassembled WGS sequence"/>
</dbReference>
<feature type="signal peptide" evidence="6">
    <location>
        <begin position="1"/>
        <end position="28"/>
    </location>
</feature>